<proteinExistence type="predicted"/>
<sequence>MDQNFSSQNESNFVNFTGYNNPQSSGNNHLQSTVIQAEHSSSNASYNDNNFQTPYVNNINNNYTTNCQQSNVQPTPQYVGQNPHPQESIRNISSLLNTFNITIDASQNRIQITITPISLNNSISLNN</sequence>
<feature type="region of interest" description="Disordered" evidence="1">
    <location>
        <begin position="1"/>
        <end position="32"/>
    </location>
</feature>
<organism evidence="2 3">
    <name type="scientific">Rhizophagus irregularis</name>
    <dbReference type="NCBI Taxonomy" id="588596"/>
    <lineage>
        <taxon>Eukaryota</taxon>
        <taxon>Fungi</taxon>
        <taxon>Fungi incertae sedis</taxon>
        <taxon>Mucoromycota</taxon>
        <taxon>Glomeromycotina</taxon>
        <taxon>Glomeromycetes</taxon>
        <taxon>Glomerales</taxon>
        <taxon>Glomeraceae</taxon>
        <taxon>Rhizophagus</taxon>
    </lineage>
</organism>
<dbReference type="VEuPathDB" id="FungiDB:RhiirA1_466526"/>
<comment type="caution">
    <text evidence="2">The sequence shown here is derived from an EMBL/GenBank/DDBJ whole genome shotgun (WGS) entry which is preliminary data.</text>
</comment>
<dbReference type="AlphaFoldDB" id="A0A2I1H9U9"/>
<accession>A0A2I1H9U9</accession>
<protein>
    <submittedName>
        <fullName evidence="2">Uncharacterized protein</fullName>
    </submittedName>
</protein>
<evidence type="ECO:0000256" key="1">
    <source>
        <dbReference type="SAM" id="MobiDB-lite"/>
    </source>
</evidence>
<dbReference type="VEuPathDB" id="FungiDB:RhiirFUN_007990"/>
<reference evidence="2 3" key="1">
    <citation type="submission" date="2015-10" db="EMBL/GenBank/DDBJ databases">
        <title>Genome analyses suggest a sexual origin of heterokaryosis in a supposedly ancient asexual fungus.</title>
        <authorList>
            <person name="Ropars J."/>
            <person name="Sedzielewska K."/>
            <person name="Noel J."/>
            <person name="Charron P."/>
            <person name="Farinelli L."/>
            <person name="Marton T."/>
            <person name="Kruger M."/>
            <person name="Pelin A."/>
            <person name="Brachmann A."/>
            <person name="Corradi N."/>
        </authorList>
    </citation>
    <scope>NUCLEOTIDE SEQUENCE [LARGE SCALE GENOMIC DNA]</scope>
    <source>
        <strain evidence="2 3">A4</strain>
    </source>
</reference>
<dbReference type="EMBL" id="LLXI01001917">
    <property type="protein sequence ID" value="PKY55654.1"/>
    <property type="molecule type" value="Genomic_DNA"/>
</dbReference>
<dbReference type="OrthoDB" id="2403678at2759"/>
<evidence type="ECO:0000313" key="2">
    <source>
        <dbReference type="EMBL" id="PKY55654.1"/>
    </source>
</evidence>
<evidence type="ECO:0000313" key="3">
    <source>
        <dbReference type="Proteomes" id="UP000234323"/>
    </source>
</evidence>
<dbReference type="Proteomes" id="UP000234323">
    <property type="component" value="Unassembled WGS sequence"/>
</dbReference>
<name>A0A2I1H9U9_9GLOM</name>
<keyword evidence="3" id="KW-1185">Reference proteome</keyword>
<gene>
    <name evidence="2" type="ORF">RhiirA4_475267</name>
</gene>